<dbReference type="PANTHER" id="PTHR10281:SF4">
    <property type="entry name" value="NEUFERRICIN"/>
    <property type="match status" value="1"/>
</dbReference>
<reference evidence="5" key="1">
    <citation type="submission" date="2015-02" db="EMBL/GenBank/DDBJ databases">
        <title>Genome sequencing for Strongylocentrotus purpuratus.</title>
        <authorList>
            <person name="Murali S."/>
            <person name="Liu Y."/>
            <person name="Vee V."/>
            <person name="English A."/>
            <person name="Wang M."/>
            <person name="Skinner E."/>
            <person name="Han Y."/>
            <person name="Muzny D.M."/>
            <person name="Worley K.C."/>
            <person name="Gibbs R.A."/>
        </authorList>
    </citation>
    <scope>NUCLEOTIDE SEQUENCE</scope>
</reference>
<dbReference type="GO" id="GO:0012505">
    <property type="term" value="C:endomembrane system"/>
    <property type="evidence" value="ECO:0000318"/>
    <property type="project" value="GO_Central"/>
</dbReference>
<keyword evidence="2" id="KW-0732">Signal</keyword>
<evidence type="ECO:0000313" key="4">
    <source>
        <dbReference type="EnsemblMetazoa" id="XP_797342"/>
    </source>
</evidence>
<name>A0A7M7RF80_STRPU</name>
<organism evidence="4 5">
    <name type="scientific">Strongylocentrotus purpuratus</name>
    <name type="common">Purple sea urchin</name>
    <dbReference type="NCBI Taxonomy" id="7668"/>
    <lineage>
        <taxon>Eukaryota</taxon>
        <taxon>Metazoa</taxon>
        <taxon>Echinodermata</taxon>
        <taxon>Eleutherozoa</taxon>
        <taxon>Echinozoa</taxon>
        <taxon>Echinoidea</taxon>
        <taxon>Euechinoidea</taxon>
        <taxon>Echinacea</taxon>
        <taxon>Camarodonta</taxon>
        <taxon>Echinidea</taxon>
        <taxon>Strongylocentrotidae</taxon>
        <taxon>Strongylocentrotus</taxon>
    </lineage>
</organism>
<dbReference type="SMART" id="SM01117">
    <property type="entry name" value="Cyt-b5"/>
    <property type="match status" value="1"/>
</dbReference>
<evidence type="ECO:0000259" key="3">
    <source>
        <dbReference type="SMART" id="SM01117"/>
    </source>
</evidence>
<sequence>MASTGFVVGFLVAVIAFSVLSIIPDSDPRIVRLQSRVNLLASELAGLFSRKNVAGTASQESIDTCEDSGKLFTVDSLKAYDGSRNSLGLHIAIMGKVFDVSKGTKHYGPGGGYSFFSGRDGSKAYISGDFSEEGLTPDVEGLTPQDMIGLEDWVKFFNNEYTYVGKLIGHFYDERGVPTPNLKAAQKSIEEGRRLKANDAEHKKQYPPCNSEWKQATGLRVWCSNKSGGISRDWIGVPRKLFNPSTNKQRCACIKESELHNPHLRLYDNCPLRSASCKGDT</sequence>
<dbReference type="GO" id="GO:0016020">
    <property type="term" value="C:membrane"/>
    <property type="evidence" value="ECO:0000318"/>
    <property type="project" value="GO_Central"/>
</dbReference>
<dbReference type="EnsemblMetazoa" id="XM_792249">
    <property type="protein sequence ID" value="XP_797342"/>
    <property type="gene ID" value="LOC592741"/>
</dbReference>
<dbReference type="InterPro" id="IPR036400">
    <property type="entry name" value="Cyt_B5-like_heme/steroid_sf"/>
</dbReference>
<dbReference type="GeneID" id="592741"/>
<dbReference type="OrthoDB" id="10257697at2759"/>
<dbReference type="InterPro" id="IPR001199">
    <property type="entry name" value="Cyt_B5-like_heme/steroid-bd"/>
</dbReference>
<feature type="signal peptide" evidence="2">
    <location>
        <begin position="1"/>
        <end position="21"/>
    </location>
</feature>
<dbReference type="FunCoup" id="A0A7M7RF80">
    <property type="interactions" value="1391"/>
</dbReference>
<evidence type="ECO:0000313" key="5">
    <source>
        <dbReference type="Proteomes" id="UP000007110"/>
    </source>
</evidence>
<dbReference type="SUPFAM" id="SSF55856">
    <property type="entry name" value="Cytochrome b5-like heme/steroid binding domain"/>
    <property type="match status" value="1"/>
</dbReference>
<dbReference type="RefSeq" id="XP_797342.1">
    <property type="nucleotide sequence ID" value="XM_792249.3"/>
</dbReference>
<dbReference type="Gene3D" id="3.10.120.10">
    <property type="entry name" value="Cytochrome b5-like heme/steroid binding domain"/>
    <property type="match status" value="1"/>
</dbReference>
<dbReference type="InterPro" id="IPR050577">
    <property type="entry name" value="MAPR/NEUFC/NENF-like"/>
</dbReference>
<accession>A0A7M7RF80</accession>
<dbReference type="OMA" id="PPCNIEW"/>
<comment type="similarity">
    <text evidence="1">Belongs to the cytochrome b5 family. MAPR subfamily.</text>
</comment>
<evidence type="ECO:0000256" key="1">
    <source>
        <dbReference type="ARBA" id="ARBA00038357"/>
    </source>
</evidence>
<keyword evidence="5" id="KW-1185">Reference proteome</keyword>
<dbReference type="PANTHER" id="PTHR10281">
    <property type="entry name" value="MEMBRANE-ASSOCIATED PROGESTERONE RECEPTOR COMPONENT-RELATED"/>
    <property type="match status" value="1"/>
</dbReference>
<proteinExistence type="inferred from homology"/>
<dbReference type="Proteomes" id="UP000007110">
    <property type="component" value="Unassembled WGS sequence"/>
</dbReference>
<dbReference type="InParanoid" id="A0A7M7RF80"/>
<reference evidence="4" key="2">
    <citation type="submission" date="2021-01" db="UniProtKB">
        <authorList>
            <consortium name="EnsemblMetazoa"/>
        </authorList>
    </citation>
    <scope>IDENTIFICATION</scope>
</reference>
<protein>
    <recommendedName>
        <fullName evidence="3">Cytochrome b5 heme-binding domain-containing protein</fullName>
    </recommendedName>
</protein>
<evidence type="ECO:0000256" key="2">
    <source>
        <dbReference type="SAM" id="SignalP"/>
    </source>
</evidence>
<dbReference type="AlphaFoldDB" id="A0A7M7RF80"/>
<feature type="domain" description="Cytochrome b5 heme-binding" evidence="3">
    <location>
        <begin position="72"/>
        <end position="168"/>
    </location>
</feature>
<dbReference type="Pfam" id="PF00173">
    <property type="entry name" value="Cyt-b5"/>
    <property type="match status" value="1"/>
</dbReference>
<feature type="chain" id="PRO_5029446364" description="Cytochrome b5 heme-binding domain-containing protein" evidence="2">
    <location>
        <begin position="22"/>
        <end position="281"/>
    </location>
</feature>
<dbReference type="KEGG" id="spu:592741"/>